<dbReference type="PIRSF" id="PIRSF007061">
    <property type="entry name" value="UCP007061"/>
    <property type="match status" value="1"/>
</dbReference>
<evidence type="ECO:0000313" key="1">
    <source>
        <dbReference type="EMBL" id="MEA0970677.1"/>
    </source>
</evidence>
<dbReference type="EMBL" id="JARJFB010000036">
    <property type="protein sequence ID" value="MEA0970677.1"/>
    <property type="molecule type" value="Genomic_DNA"/>
</dbReference>
<comment type="caution">
    <text evidence="1">The sequence shown here is derived from an EMBL/GenBank/DDBJ whole genome shotgun (WGS) entry which is preliminary data.</text>
</comment>
<dbReference type="RefSeq" id="WP_322776579.1">
    <property type="nucleotide sequence ID" value="NZ_JARJFB010000036.1"/>
</dbReference>
<evidence type="ECO:0000313" key="2">
    <source>
        <dbReference type="Proteomes" id="UP001291687"/>
    </source>
</evidence>
<proteinExistence type="predicted"/>
<gene>
    <name evidence="1" type="ORF">Megvenef_00645</name>
</gene>
<dbReference type="InterPro" id="IPR007922">
    <property type="entry name" value="DciA-like"/>
</dbReference>
<sequence>MRPIVNDVNKLIYSIYKRQNPILAELIVNWGKIVGVKYSTQSNPLKITTIREGGKQINILQVVVDSSSISMEIAYQQELMIERIAIYLGYKGIHKIKLLVRG</sequence>
<name>A0ABU5NC11_9RICK</name>
<dbReference type="InterPro" id="IPR016507">
    <property type="entry name" value="UCP007061"/>
</dbReference>
<keyword evidence="2" id="KW-1185">Reference proteome</keyword>
<protein>
    <submittedName>
        <fullName evidence="1">DUF721 domain-containing protein</fullName>
    </submittedName>
</protein>
<organism evidence="1 2">
    <name type="scientific">Candidatus Megaera venefica</name>
    <dbReference type="NCBI Taxonomy" id="2055910"/>
    <lineage>
        <taxon>Bacteria</taxon>
        <taxon>Pseudomonadati</taxon>
        <taxon>Pseudomonadota</taxon>
        <taxon>Alphaproteobacteria</taxon>
        <taxon>Rickettsiales</taxon>
        <taxon>Rickettsiaceae</taxon>
        <taxon>Candidatus Megaera</taxon>
    </lineage>
</organism>
<dbReference type="Pfam" id="PF05258">
    <property type="entry name" value="DciA"/>
    <property type="match status" value="1"/>
</dbReference>
<reference evidence="1 2" key="1">
    <citation type="submission" date="2023-03" db="EMBL/GenBank/DDBJ databases">
        <title>Host association and intracellularity evolved multiple times independently in the Rickettsiales.</title>
        <authorList>
            <person name="Castelli M."/>
            <person name="Nardi T."/>
            <person name="Gammuto L."/>
            <person name="Bellinzona G."/>
            <person name="Sabaneyeva E."/>
            <person name="Potekhin A."/>
            <person name="Serra V."/>
            <person name="Petroni G."/>
            <person name="Sassera D."/>
        </authorList>
    </citation>
    <scope>NUCLEOTIDE SEQUENCE [LARGE SCALE GENOMIC DNA]</scope>
    <source>
        <strain evidence="1 2">Sr 2-6</strain>
    </source>
</reference>
<accession>A0ABU5NC11</accession>
<dbReference type="Proteomes" id="UP001291687">
    <property type="component" value="Unassembled WGS sequence"/>
</dbReference>